<sequence>MKQVKLIRGLAATGVAAAAMATFVIAPSAEASTIRAHLQCSTPKSNRVNYSWGSGYHDSVTVYFNNHCSGKVAGAIWIKSKNSQIVVKCMVTNGGTKGKHRFWLSDQKGAAYKVTRGC</sequence>
<dbReference type="RefSeq" id="WP_151538164.1">
    <property type="nucleotide sequence ID" value="NZ_WBMR01000003.1"/>
</dbReference>
<keyword evidence="1" id="KW-0732">Signal</keyword>
<comment type="caution">
    <text evidence="2">The sequence shown here is derived from an EMBL/GenBank/DDBJ whole genome shotgun (WGS) entry which is preliminary data.</text>
</comment>
<evidence type="ECO:0000313" key="2">
    <source>
        <dbReference type="EMBL" id="KAB2388818.1"/>
    </source>
</evidence>
<dbReference type="AlphaFoldDB" id="A0A6L3W750"/>
<feature type="chain" id="PRO_5038953534" evidence="1">
    <location>
        <begin position="22"/>
        <end position="118"/>
    </location>
</feature>
<evidence type="ECO:0000313" key="3">
    <source>
        <dbReference type="Proteomes" id="UP000483004"/>
    </source>
</evidence>
<evidence type="ECO:0000256" key="1">
    <source>
        <dbReference type="SAM" id="SignalP"/>
    </source>
</evidence>
<organism evidence="2 3">
    <name type="scientific">Actinomadura montaniterrae</name>
    <dbReference type="NCBI Taxonomy" id="1803903"/>
    <lineage>
        <taxon>Bacteria</taxon>
        <taxon>Bacillati</taxon>
        <taxon>Actinomycetota</taxon>
        <taxon>Actinomycetes</taxon>
        <taxon>Streptosporangiales</taxon>
        <taxon>Thermomonosporaceae</taxon>
        <taxon>Actinomadura</taxon>
    </lineage>
</organism>
<dbReference type="EMBL" id="WBMR01000003">
    <property type="protein sequence ID" value="KAB2388818.1"/>
    <property type="molecule type" value="Genomic_DNA"/>
</dbReference>
<dbReference type="Proteomes" id="UP000483004">
    <property type="component" value="Unassembled WGS sequence"/>
</dbReference>
<reference evidence="2 3" key="1">
    <citation type="submission" date="2019-09" db="EMBL/GenBank/DDBJ databases">
        <title>Actinomadura physcomitrii sp. nov., a novel actinomycete isolated from moss [Physcomitrium sphaericum (Ludw) Fuernr].</title>
        <authorList>
            <person name="Liu C."/>
            <person name="Zhuang X."/>
        </authorList>
    </citation>
    <scope>NUCLEOTIDE SEQUENCE [LARGE SCALE GENOMIC DNA]</scope>
    <source>
        <strain evidence="2 3">CYP1-1B</strain>
    </source>
</reference>
<gene>
    <name evidence="2" type="ORF">F9B16_02555</name>
</gene>
<accession>A0A6L3W750</accession>
<name>A0A6L3W750_9ACTN</name>
<dbReference type="OrthoDB" id="3539734at2"/>
<keyword evidence="3" id="KW-1185">Reference proteome</keyword>
<proteinExistence type="predicted"/>
<feature type="signal peptide" evidence="1">
    <location>
        <begin position="1"/>
        <end position="21"/>
    </location>
</feature>
<protein>
    <submittedName>
        <fullName evidence="2">Uncharacterized protein</fullName>
    </submittedName>
</protein>